<gene>
    <name evidence="11" type="ORF">U14_04047</name>
</gene>
<dbReference type="EMBL" id="DF820459">
    <property type="protein sequence ID" value="GAK52790.1"/>
    <property type="molecule type" value="Genomic_DNA"/>
</dbReference>
<dbReference type="InterPro" id="IPR017871">
    <property type="entry name" value="ABC_transporter-like_CS"/>
</dbReference>
<protein>
    <submittedName>
        <fullName evidence="11">Ribose ABC transporter, ATP-binding protein</fullName>
    </submittedName>
</protein>
<evidence type="ECO:0000256" key="5">
    <source>
        <dbReference type="ARBA" id="ARBA00022737"/>
    </source>
</evidence>
<evidence type="ECO:0000256" key="7">
    <source>
        <dbReference type="ARBA" id="ARBA00022840"/>
    </source>
</evidence>
<feature type="domain" description="ABC transporter" evidence="10">
    <location>
        <begin position="15"/>
        <end position="252"/>
    </location>
</feature>
<keyword evidence="2" id="KW-0813">Transport</keyword>
<reference evidence="11" key="1">
    <citation type="journal article" date="2015" name="PeerJ">
        <title>First genomic representation of candidate bacterial phylum KSB3 points to enhanced environmental sensing as a trigger of wastewater bulking.</title>
        <authorList>
            <person name="Sekiguchi Y."/>
            <person name="Ohashi A."/>
            <person name="Parks D.H."/>
            <person name="Yamauchi T."/>
            <person name="Tyson G.W."/>
            <person name="Hugenholtz P."/>
        </authorList>
    </citation>
    <scope>NUCLEOTIDE SEQUENCE [LARGE SCALE GENOMIC DNA]</scope>
</reference>
<dbReference type="GO" id="GO:0005886">
    <property type="term" value="C:plasma membrane"/>
    <property type="evidence" value="ECO:0007669"/>
    <property type="project" value="UniProtKB-SubCell"/>
</dbReference>
<dbReference type="GO" id="GO:0016887">
    <property type="term" value="F:ATP hydrolysis activity"/>
    <property type="evidence" value="ECO:0007669"/>
    <property type="project" value="InterPro"/>
</dbReference>
<dbReference type="HOGENOM" id="CLU_000604_92_2_0"/>
<feature type="domain" description="ABC transporter" evidence="10">
    <location>
        <begin position="263"/>
        <end position="501"/>
    </location>
</feature>
<dbReference type="InterPro" id="IPR050107">
    <property type="entry name" value="ABC_carbohydrate_import_ATPase"/>
</dbReference>
<evidence type="ECO:0000313" key="11">
    <source>
        <dbReference type="EMBL" id="GAK52790.1"/>
    </source>
</evidence>
<name>A0A0S6W4B3_9BACT</name>
<comment type="subcellular location">
    <subcellularLocation>
        <location evidence="1">Cell membrane</location>
        <topology evidence="1">Peripheral membrane protein</topology>
    </subcellularLocation>
</comment>
<dbReference type="STRING" id="1499966.U14_04047"/>
<accession>A0A0S6W4B3</accession>
<proteinExistence type="predicted"/>
<dbReference type="Pfam" id="PF00005">
    <property type="entry name" value="ABC_tran"/>
    <property type="match status" value="2"/>
</dbReference>
<keyword evidence="12" id="KW-1185">Reference proteome</keyword>
<dbReference type="PROSITE" id="PS50893">
    <property type="entry name" value="ABC_TRANSPORTER_2"/>
    <property type="match status" value="2"/>
</dbReference>
<dbReference type="GO" id="GO:0005524">
    <property type="term" value="F:ATP binding"/>
    <property type="evidence" value="ECO:0007669"/>
    <property type="project" value="UniProtKB-KW"/>
</dbReference>
<dbReference type="CDD" id="cd03215">
    <property type="entry name" value="ABC_Carb_Monos_II"/>
    <property type="match status" value="1"/>
</dbReference>
<keyword evidence="9" id="KW-0472">Membrane</keyword>
<dbReference type="SMART" id="SM00382">
    <property type="entry name" value="AAA"/>
    <property type="match status" value="2"/>
</dbReference>
<evidence type="ECO:0000256" key="2">
    <source>
        <dbReference type="ARBA" id="ARBA00022448"/>
    </source>
</evidence>
<evidence type="ECO:0000256" key="1">
    <source>
        <dbReference type="ARBA" id="ARBA00004202"/>
    </source>
</evidence>
<dbReference type="SUPFAM" id="SSF52540">
    <property type="entry name" value="P-loop containing nucleoside triphosphate hydrolases"/>
    <property type="match status" value="2"/>
</dbReference>
<keyword evidence="6" id="KW-0547">Nucleotide-binding</keyword>
<dbReference type="Gene3D" id="3.40.50.300">
    <property type="entry name" value="P-loop containing nucleotide triphosphate hydrolases"/>
    <property type="match status" value="2"/>
</dbReference>
<keyword evidence="7 11" id="KW-0067">ATP-binding</keyword>
<dbReference type="PANTHER" id="PTHR43790:SF3">
    <property type="entry name" value="D-ALLOSE IMPORT ATP-BINDING PROTEIN ALSA-RELATED"/>
    <property type="match status" value="1"/>
</dbReference>
<dbReference type="FunFam" id="3.40.50.300:FF:000127">
    <property type="entry name" value="Ribose import ATP-binding protein RbsA"/>
    <property type="match status" value="1"/>
</dbReference>
<keyword evidence="4" id="KW-0762">Sugar transport</keyword>
<dbReference type="PANTHER" id="PTHR43790">
    <property type="entry name" value="CARBOHYDRATE TRANSPORT ATP-BINDING PROTEIN MG119-RELATED"/>
    <property type="match status" value="1"/>
</dbReference>
<dbReference type="InterPro" id="IPR003593">
    <property type="entry name" value="AAA+_ATPase"/>
</dbReference>
<evidence type="ECO:0000256" key="4">
    <source>
        <dbReference type="ARBA" id="ARBA00022597"/>
    </source>
</evidence>
<evidence type="ECO:0000259" key="10">
    <source>
        <dbReference type="PROSITE" id="PS50893"/>
    </source>
</evidence>
<evidence type="ECO:0000313" key="12">
    <source>
        <dbReference type="Proteomes" id="UP000030700"/>
    </source>
</evidence>
<dbReference type="InterPro" id="IPR003439">
    <property type="entry name" value="ABC_transporter-like_ATP-bd"/>
</dbReference>
<dbReference type="AlphaFoldDB" id="A0A0S6W4B3"/>
<sequence length="504" mass="54767">MKGMHNDTPQQHQGLAIRQITKTYPGVKAVQDVSLDVYPGEVLALLGENGAGKSTLNAVIAGLIQPDPGAQMFWNGKPYAPASPREAMAAQIALIHQEMRLLPELTIAENVFVGRIRTKQGGFVDRNTMIRLAEAELQRLGMNIPATERVATLTVAAQQQVEIAKALTSHARLILLDEPTAALGGEETERLFEQIRRLRKEGVSFTYVSHRLDEIAQIADRIAVMRDGQLVAVHDTADVPVRTLVEEMVGRKIERLFPDLPEPSRREVLKVENLSSFEGAFNDITFSVNAGEIFGIAGIVGAGRTELVRAIAGADPIATGTISVEGAKISHRGPAGAMQAGIVMVPEDRKTQGLVLDQTLSENIALPNHDQIATHGWLAPKRMTKFAREAIRIFGVKGHAQQRALELSGGNQQKVVVAKWVSRNPKIVILDEPTRGIDVGARYEIYTVITELAKSGMAVVIVSSDLDEVLGMSHRVMALSRGKQRGILDRKDANSVAIMELATS</sequence>
<organism evidence="11">
    <name type="scientific">Candidatus Moduliflexus flocculans</name>
    <dbReference type="NCBI Taxonomy" id="1499966"/>
    <lineage>
        <taxon>Bacteria</taxon>
        <taxon>Candidatus Moduliflexota</taxon>
        <taxon>Candidatus Moduliflexia</taxon>
        <taxon>Candidatus Moduliflexales</taxon>
        <taxon>Candidatus Moduliflexaceae</taxon>
    </lineage>
</organism>
<dbReference type="CDD" id="cd03216">
    <property type="entry name" value="ABC_Carb_Monos_I"/>
    <property type="match status" value="1"/>
</dbReference>
<evidence type="ECO:0000256" key="8">
    <source>
        <dbReference type="ARBA" id="ARBA00022967"/>
    </source>
</evidence>
<keyword evidence="5" id="KW-0677">Repeat</keyword>
<keyword evidence="8" id="KW-1278">Translocase</keyword>
<evidence type="ECO:0000256" key="6">
    <source>
        <dbReference type="ARBA" id="ARBA00022741"/>
    </source>
</evidence>
<dbReference type="PROSITE" id="PS00211">
    <property type="entry name" value="ABC_TRANSPORTER_1"/>
    <property type="match status" value="1"/>
</dbReference>
<dbReference type="Proteomes" id="UP000030700">
    <property type="component" value="Unassembled WGS sequence"/>
</dbReference>
<evidence type="ECO:0000256" key="9">
    <source>
        <dbReference type="ARBA" id="ARBA00023136"/>
    </source>
</evidence>
<keyword evidence="3" id="KW-1003">Cell membrane</keyword>
<dbReference type="InterPro" id="IPR027417">
    <property type="entry name" value="P-loop_NTPase"/>
</dbReference>
<evidence type="ECO:0000256" key="3">
    <source>
        <dbReference type="ARBA" id="ARBA00022475"/>
    </source>
</evidence>